<organism evidence="2 3">
    <name type="scientific">Flavobacterium arundinis</name>
    <dbReference type="NCBI Taxonomy" id="3139143"/>
    <lineage>
        <taxon>Bacteria</taxon>
        <taxon>Pseudomonadati</taxon>
        <taxon>Bacteroidota</taxon>
        <taxon>Flavobacteriia</taxon>
        <taxon>Flavobacteriales</taxon>
        <taxon>Flavobacteriaceae</taxon>
        <taxon>Flavobacterium</taxon>
    </lineage>
</organism>
<protein>
    <recommendedName>
        <fullName evidence="4">Addiction module component</fullName>
    </recommendedName>
</protein>
<proteinExistence type="predicted"/>
<reference evidence="2 3" key="1">
    <citation type="submission" date="2024-04" db="EMBL/GenBank/DDBJ databases">
        <title>Flavobacterium sp. DGU11 16S ribosomal RNA gene Genome sequencing and assembly.</title>
        <authorList>
            <person name="Park S."/>
        </authorList>
    </citation>
    <scope>NUCLEOTIDE SEQUENCE [LARGE SCALE GENOMIC DNA]</scope>
    <source>
        <strain evidence="2 3">DGU11</strain>
    </source>
</reference>
<evidence type="ECO:0000313" key="2">
    <source>
        <dbReference type="EMBL" id="MEL1244379.1"/>
    </source>
</evidence>
<feature type="region of interest" description="Disordered" evidence="1">
    <location>
        <begin position="41"/>
        <end position="60"/>
    </location>
</feature>
<dbReference type="Proteomes" id="UP001464555">
    <property type="component" value="Unassembled WGS sequence"/>
</dbReference>
<accession>A0ABU9HW82</accession>
<name>A0ABU9HW82_9FLAO</name>
<dbReference type="RefSeq" id="WP_341696696.1">
    <property type="nucleotide sequence ID" value="NZ_JBBYHR010000004.1"/>
</dbReference>
<dbReference type="EMBL" id="JBBYHR010000004">
    <property type="protein sequence ID" value="MEL1244379.1"/>
    <property type="molecule type" value="Genomic_DNA"/>
</dbReference>
<evidence type="ECO:0000256" key="1">
    <source>
        <dbReference type="SAM" id="MobiDB-lite"/>
    </source>
</evidence>
<keyword evidence="3" id="KW-1185">Reference proteome</keyword>
<comment type="caution">
    <text evidence="2">The sequence shown here is derived from an EMBL/GenBank/DDBJ whole genome shotgun (WGS) entry which is preliminary data.</text>
</comment>
<gene>
    <name evidence="2" type="ORF">AAEO56_08920</name>
</gene>
<evidence type="ECO:0008006" key="4">
    <source>
        <dbReference type="Google" id="ProtNLM"/>
    </source>
</evidence>
<sequence>MITKTKVKETLEKFPEEFSIDELVEKLIIIDKVERARQQSRNGEVISEEELDADVEKWFE</sequence>
<evidence type="ECO:0000313" key="3">
    <source>
        <dbReference type="Proteomes" id="UP001464555"/>
    </source>
</evidence>